<feature type="compositionally biased region" description="Low complexity" evidence="1">
    <location>
        <begin position="487"/>
        <end position="499"/>
    </location>
</feature>
<feature type="transmembrane region" description="Helical" evidence="2">
    <location>
        <begin position="376"/>
        <end position="398"/>
    </location>
</feature>
<dbReference type="OrthoDB" id="5352000at2759"/>
<keyword evidence="2" id="KW-0472">Membrane</keyword>
<dbReference type="GeneID" id="30978973"/>
<name>A0A1L9WWJ5_ASPA1</name>
<protein>
    <recommendedName>
        <fullName evidence="5">Pre-mRNA splicing factor Clf1</fullName>
    </recommendedName>
</protein>
<feature type="compositionally biased region" description="Low complexity" evidence="1">
    <location>
        <begin position="645"/>
        <end position="673"/>
    </location>
</feature>
<feature type="compositionally biased region" description="Polar residues" evidence="1">
    <location>
        <begin position="539"/>
        <end position="548"/>
    </location>
</feature>
<accession>A0A1L9WWJ5</accession>
<evidence type="ECO:0000313" key="3">
    <source>
        <dbReference type="EMBL" id="OJK00406.1"/>
    </source>
</evidence>
<dbReference type="InterPro" id="IPR015915">
    <property type="entry name" value="Kelch-typ_b-propeller"/>
</dbReference>
<evidence type="ECO:0000256" key="1">
    <source>
        <dbReference type="SAM" id="MobiDB-lite"/>
    </source>
</evidence>
<evidence type="ECO:0008006" key="5">
    <source>
        <dbReference type="Google" id="ProtNLM"/>
    </source>
</evidence>
<evidence type="ECO:0000313" key="4">
    <source>
        <dbReference type="Proteomes" id="UP000184546"/>
    </source>
</evidence>
<evidence type="ECO:0000256" key="2">
    <source>
        <dbReference type="SAM" id="Phobius"/>
    </source>
</evidence>
<feature type="compositionally biased region" description="Polar residues" evidence="1">
    <location>
        <begin position="712"/>
        <end position="723"/>
    </location>
</feature>
<dbReference type="VEuPathDB" id="FungiDB:ASPACDRAFT_78303"/>
<organism evidence="3 4">
    <name type="scientific">Aspergillus aculeatus (strain ATCC 16872 / CBS 172.66 / WB 5094)</name>
    <dbReference type="NCBI Taxonomy" id="690307"/>
    <lineage>
        <taxon>Eukaryota</taxon>
        <taxon>Fungi</taxon>
        <taxon>Dikarya</taxon>
        <taxon>Ascomycota</taxon>
        <taxon>Pezizomycotina</taxon>
        <taxon>Eurotiomycetes</taxon>
        <taxon>Eurotiomycetidae</taxon>
        <taxon>Eurotiales</taxon>
        <taxon>Aspergillaceae</taxon>
        <taxon>Aspergillus</taxon>
        <taxon>Aspergillus subgen. Circumdati</taxon>
    </lineage>
</organism>
<dbReference type="Proteomes" id="UP000184546">
    <property type="component" value="Unassembled WGS sequence"/>
</dbReference>
<reference evidence="4" key="1">
    <citation type="journal article" date="2017" name="Genome Biol.">
        <title>Comparative genomics reveals high biological diversity and specific adaptations in the industrially and medically important fungal genus Aspergillus.</title>
        <authorList>
            <person name="de Vries R.P."/>
            <person name="Riley R."/>
            <person name="Wiebenga A."/>
            <person name="Aguilar-Osorio G."/>
            <person name="Amillis S."/>
            <person name="Uchima C.A."/>
            <person name="Anderluh G."/>
            <person name="Asadollahi M."/>
            <person name="Askin M."/>
            <person name="Barry K."/>
            <person name="Battaglia E."/>
            <person name="Bayram O."/>
            <person name="Benocci T."/>
            <person name="Braus-Stromeyer S.A."/>
            <person name="Caldana C."/>
            <person name="Canovas D."/>
            <person name="Cerqueira G.C."/>
            <person name="Chen F."/>
            <person name="Chen W."/>
            <person name="Choi C."/>
            <person name="Clum A."/>
            <person name="Dos Santos R.A."/>
            <person name="Damasio A.R."/>
            <person name="Diallinas G."/>
            <person name="Emri T."/>
            <person name="Fekete E."/>
            <person name="Flipphi M."/>
            <person name="Freyberg S."/>
            <person name="Gallo A."/>
            <person name="Gournas C."/>
            <person name="Habgood R."/>
            <person name="Hainaut M."/>
            <person name="Harispe M.L."/>
            <person name="Henrissat B."/>
            <person name="Hilden K.S."/>
            <person name="Hope R."/>
            <person name="Hossain A."/>
            <person name="Karabika E."/>
            <person name="Karaffa L."/>
            <person name="Karanyi Z."/>
            <person name="Krasevec N."/>
            <person name="Kuo A."/>
            <person name="Kusch H."/>
            <person name="LaButti K."/>
            <person name="Lagendijk E.L."/>
            <person name="Lapidus A."/>
            <person name="Levasseur A."/>
            <person name="Lindquist E."/>
            <person name="Lipzen A."/>
            <person name="Logrieco A.F."/>
            <person name="MacCabe A."/>
            <person name="Maekelae M.R."/>
            <person name="Malavazi I."/>
            <person name="Melin P."/>
            <person name="Meyer V."/>
            <person name="Mielnichuk N."/>
            <person name="Miskei M."/>
            <person name="Molnar A.P."/>
            <person name="Mule G."/>
            <person name="Ngan C.Y."/>
            <person name="Orejas M."/>
            <person name="Orosz E."/>
            <person name="Ouedraogo J.P."/>
            <person name="Overkamp K.M."/>
            <person name="Park H.-S."/>
            <person name="Perrone G."/>
            <person name="Piumi F."/>
            <person name="Punt P.J."/>
            <person name="Ram A.F."/>
            <person name="Ramon A."/>
            <person name="Rauscher S."/>
            <person name="Record E."/>
            <person name="Riano-Pachon D.M."/>
            <person name="Robert V."/>
            <person name="Roehrig J."/>
            <person name="Ruller R."/>
            <person name="Salamov A."/>
            <person name="Salih N.S."/>
            <person name="Samson R.A."/>
            <person name="Sandor E."/>
            <person name="Sanguinetti M."/>
            <person name="Schuetze T."/>
            <person name="Sepcic K."/>
            <person name="Shelest E."/>
            <person name="Sherlock G."/>
            <person name="Sophianopoulou V."/>
            <person name="Squina F.M."/>
            <person name="Sun H."/>
            <person name="Susca A."/>
            <person name="Todd R.B."/>
            <person name="Tsang A."/>
            <person name="Unkles S.E."/>
            <person name="van de Wiele N."/>
            <person name="van Rossen-Uffink D."/>
            <person name="Oliveira J.V."/>
            <person name="Vesth T.C."/>
            <person name="Visser J."/>
            <person name="Yu J.-H."/>
            <person name="Zhou M."/>
            <person name="Andersen M.R."/>
            <person name="Archer D.B."/>
            <person name="Baker S.E."/>
            <person name="Benoit I."/>
            <person name="Brakhage A.A."/>
            <person name="Braus G.H."/>
            <person name="Fischer R."/>
            <person name="Frisvad J.C."/>
            <person name="Goldman G.H."/>
            <person name="Houbraken J."/>
            <person name="Oakley B."/>
            <person name="Pocsi I."/>
            <person name="Scazzocchio C."/>
            <person name="Seiboth B."/>
            <person name="vanKuyk P.A."/>
            <person name="Wortman J."/>
            <person name="Dyer P.S."/>
            <person name="Grigoriev I.V."/>
        </authorList>
    </citation>
    <scope>NUCLEOTIDE SEQUENCE [LARGE SCALE GENOMIC DNA]</scope>
    <source>
        <strain evidence="4">ATCC 16872 / CBS 172.66 / WB 5094</strain>
    </source>
</reference>
<feature type="region of interest" description="Disordered" evidence="1">
    <location>
        <begin position="455"/>
        <end position="499"/>
    </location>
</feature>
<dbReference type="AlphaFoldDB" id="A0A1L9WWJ5"/>
<dbReference type="Gene3D" id="2.120.10.80">
    <property type="entry name" value="Kelch-type beta propeller"/>
    <property type="match status" value="1"/>
</dbReference>
<keyword evidence="2" id="KW-1133">Transmembrane helix</keyword>
<dbReference type="RefSeq" id="XP_020056745.1">
    <property type="nucleotide sequence ID" value="XM_020205159.1"/>
</dbReference>
<dbReference type="SUPFAM" id="SSF117281">
    <property type="entry name" value="Kelch motif"/>
    <property type="match status" value="1"/>
</dbReference>
<feature type="region of interest" description="Disordered" evidence="1">
    <location>
        <begin position="622"/>
        <end position="731"/>
    </location>
</feature>
<feature type="region of interest" description="Disordered" evidence="1">
    <location>
        <begin position="337"/>
        <end position="369"/>
    </location>
</feature>
<keyword evidence="4" id="KW-1185">Reference proteome</keyword>
<feature type="compositionally biased region" description="Low complexity" evidence="1">
    <location>
        <begin position="340"/>
        <end position="363"/>
    </location>
</feature>
<feature type="region of interest" description="Disordered" evidence="1">
    <location>
        <begin position="239"/>
        <end position="276"/>
    </location>
</feature>
<gene>
    <name evidence="3" type="ORF">ASPACDRAFT_78303</name>
</gene>
<feature type="region of interest" description="Disordered" evidence="1">
    <location>
        <begin position="539"/>
        <end position="567"/>
    </location>
</feature>
<dbReference type="OMA" id="FQDQGME"/>
<keyword evidence="2" id="KW-0812">Transmembrane</keyword>
<sequence length="731" mass="77006">MLAPKPPVDLEGHCSVIYDNTLYAYSTNGFVSIPLELNATWTNLTMGEPVSNAACVTGGIDGDEDQHALYVVGGSGSQSNLSGLQRYSFQDKNWTAIPQENLANRTRHQAVYLSNSSSILVYGGHTSDQSVASSDTFVAYTSSPYVLDAFSASNASPAYHPILLRWSDSEAVLVGGTTTPKGVHLFNPTRGWFDSNITLADSLSSDVQAALFEGTNSTKILEAFDMSVSPNTVSSVELVKPGGTPANPATALTTSSSSSSRKREDSSSDYPTYSSKLASSTTRQNYSLAQGEDGLVVISSGSGTSSLAIFNQTANSWVNTTHLFYGNESEQQILGSMTHTTSTTASTSSSSASSSTSTSSSAAAGGGSSSSDIGTIVGATLGAILGVGVILILILLWIKRKKQSIKLAQGGDKDRLSFQDRGVEPLAQSAYPMAKSPAPLAAASVDSLAIFSGSMSDEKTPRSAGARPPYAQNTSPLKPSPLVTVQSPDASPSTYSPSAYSSAALDKELSVKELHPGGNPGDRLTNEGWSRYFQDNSATDLAGMQPQTLQPPAPGLRSNRTDSSSTAWPIKLTPLNFGFLDEPKPLGGQVISGSPTTEHASSIISSEGRQMIIPESQSARISTASSIGDELENDPHWQTRSWVGRPPSSTYSRSYYNPSTRAPSMAPSMAMPSDGDSRLDPSSAYNHRGSSILIPDSLEPMPEHEELGHSGSGQKANVNSDMSWLNLHGDK</sequence>
<proteinExistence type="predicted"/>
<dbReference type="STRING" id="690307.A0A1L9WWJ5"/>
<dbReference type="EMBL" id="KV878976">
    <property type="protein sequence ID" value="OJK00406.1"/>
    <property type="molecule type" value="Genomic_DNA"/>
</dbReference>